<gene>
    <name evidence="1" type="ORF">BINO364_LOCUS10348</name>
</gene>
<keyword evidence="2" id="KW-1185">Reference proteome</keyword>
<name>A0A8J9UR17_9NEOP</name>
<evidence type="ECO:0000313" key="1">
    <source>
        <dbReference type="EMBL" id="CAH0724668.1"/>
    </source>
</evidence>
<dbReference type="AlphaFoldDB" id="A0A8J9UR17"/>
<accession>A0A8J9UR17</accession>
<sequence length="99" mass="10872">MRGRGVPLSPCPLTVCAASRTHGPFIYRIVTVKGSARNALPLSNCRLGTDNVAILREAKTLVGKSYRRAMAAEEFPRKKLHVTRVTDSTSQRKAAFTML</sequence>
<evidence type="ECO:0000313" key="2">
    <source>
        <dbReference type="Proteomes" id="UP000838878"/>
    </source>
</evidence>
<proteinExistence type="predicted"/>
<feature type="non-terminal residue" evidence="1">
    <location>
        <position position="99"/>
    </location>
</feature>
<reference evidence="1" key="1">
    <citation type="submission" date="2021-12" db="EMBL/GenBank/DDBJ databases">
        <authorList>
            <person name="Martin H S."/>
        </authorList>
    </citation>
    <scope>NUCLEOTIDE SEQUENCE</scope>
</reference>
<protein>
    <submittedName>
        <fullName evidence="1">Uncharacterized protein</fullName>
    </submittedName>
</protein>
<organism evidence="1 2">
    <name type="scientific">Brenthis ino</name>
    <name type="common">lesser marbled fritillary</name>
    <dbReference type="NCBI Taxonomy" id="405034"/>
    <lineage>
        <taxon>Eukaryota</taxon>
        <taxon>Metazoa</taxon>
        <taxon>Ecdysozoa</taxon>
        <taxon>Arthropoda</taxon>
        <taxon>Hexapoda</taxon>
        <taxon>Insecta</taxon>
        <taxon>Pterygota</taxon>
        <taxon>Neoptera</taxon>
        <taxon>Endopterygota</taxon>
        <taxon>Lepidoptera</taxon>
        <taxon>Glossata</taxon>
        <taxon>Ditrysia</taxon>
        <taxon>Papilionoidea</taxon>
        <taxon>Nymphalidae</taxon>
        <taxon>Heliconiinae</taxon>
        <taxon>Argynnini</taxon>
        <taxon>Brenthis</taxon>
    </lineage>
</organism>
<dbReference type="Proteomes" id="UP000838878">
    <property type="component" value="Chromosome 4"/>
</dbReference>
<dbReference type="EMBL" id="OV170224">
    <property type="protein sequence ID" value="CAH0724668.1"/>
    <property type="molecule type" value="Genomic_DNA"/>
</dbReference>